<evidence type="ECO:0000256" key="4">
    <source>
        <dbReference type="ARBA" id="ARBA00022840"/>
    </source>
</evidence>
<dbReference type="SUPFAM" id="SSF55681">
    <property type="entry name" value="Class II aaRS and biotin synthetases"/>
    <property type="match status" value="1"/>
</dbReference>
<dbReference type="InterPro" id="IPR018149">
    <property type="entry name" value="Lys-tRNA-synth_II_C"/>
</dbReference>
<dbReference type="AlphaFoldDB" id="A0A554JB52"/>
<keyword evidence="5 7" id="KW-0030">Aminoacyl-tRNA synthetase</keyword>
<sequence>MSERIEDIIEFRKKKLAALKAAGIDPYPSSTKRDHTNQEALDNFDALAETKKEITVVGRIRSLRTQGKITFAHVEDGTTKIQLFFKADNLGDKFALLENFDLGDFIEATGVLFKTKTEEKTLDVSDFKMLSKSLRPLPSEHYGLSDIETRLRQRYLDLLMNPEARGMFVKKSKFWASTQKFMVDQGFLQVEAPVLESIPGGAEAEPFITHHNALDRDFYLRISLELPLKKLIVGGYEKVFEVGRIFRNEGISTTHLQDYTQMEFYWAYADFEMLKKFLQQMYQYIIQETFGTLKIVSEGHEVDWSGDWEDVDYFLTFKKHTGLDLETASDSDLESYAKKNKIKFEEFAGRGRLIDLIFKKIRAELGLNKPVFLVNQPLELEPLAKRDPKNPKVVQRLQVLAYGTELGKGFGELNDPIDQRSRFEDQMKLREKGDTEAQMIDEDYLQAMEYGMPPLAGFGMSERLFAVLSDKSVRETVIFPPMKD</sequence>
<dbReference type="PROSITE" id="PS50862">
    <property type="entry name" value="AA_TRNA_LIGASE_II"/>
    <property type="match status" value="1"/>
</dbReference>
<dbReference type="GO" id="GO:0006430">
    <property type="term" value="P:lysyl-tRNA aminoacylation"/>
    <property type="evidence" value="ECO:0007669"/>
    <property type="project" value="UniProtKB-UniRule"/>
</dbReference>
<dbReference type="InterPro" id="IPR002313">
    <property type="entry name" value="Lys-tRNA-ligase_II"/>
</dbReference>
<dbReference type="PANTHER" id="PTHR42918">
    <property type="entry name" value="LYSYL-TRNA SYNTHETASE"/>
    <property type="match status" value="1"/>
</dbReference>
<dbReference type="InterPro" id="IPR044136">
    <property type="entry name" value="Lys-tRNA-ligase_II_N"/>
</dbReference>
<dbReference type="PRINTS" id="PR00982">
    <property type="entry name" value="TRNASYNTHLYS"/>
</dbReference>
<organism evidence="10 11">
    <name type="scientific">Candidatus Doudnabacteria bacterium Gr01-1014_77</name>
    <dbReference type="NCBI Taxonomy" id="2017133"/>
    <lineage>
        <taxon>Bacteria</taxon>
        <taxon>Candidatus Doudnaibacteriota</taxon>
    </lineage>
</organism>
<evidence type="ECO:0000313" key="10">
    <source>
        <dbReference type="EMBL" id="TSC65564.1"/>
    </source>
</evidence>
<keyword evidence="1 7" id="KW-0436">Ligase</keyword>
<keyword evidence="3 7" id="KW-0547">Nucleotide-binding</keyword>
<proteinExistence type="inferred from homology"/>
<evidence type="ECO:0000256" key="2">
    <source>
        <dbReference type="ARBA" id="ARBA00022723"/>
    </source>
</evidence>
<dbReference type="GO" id="GO:0000049">
    <property type="term" value="F:tRNA binding"/>
    <property type="evidence" value="ECO:0007669"/>
    <property type="project" value="TreeGrafter"/>
</dbReference>
<dbReference type="GO" id="GO:0005524">
    <property type="term" value="F:ATP binding"/>
    <property type="evidence" value="ECO:0007669"/>
    <property type="project" value="UniProtKB-UniRule"/>
</dbReference>
<dbReference type="InterPro" id="IPR045864">
    <property type="entry name" value="aa-tRNA-synth_II/BPL/LPL"/>
</dbReference>
<comment type="similarity">
    <text evidence="7">Belongs to the class-II aminoacyl-tRNA synthetase family.</text>
</comment>
<dbReference type="InterPro" id="IPR012340">
    <property type="entry name" value="NA-bd_OB-fold"/>
</dbReference>
<keyword evidence="7" id="KW-0963">Cytoplasm</keyword>
<comment type="cofactor">
    <cofactor evidence="7 8">
        <name>Mg(2+)</name>
        <dbReference type="ChEBI" id="CHEBI:18420"/>
    </cofactor>
    <text evidence="7 8">Binds 3 Mg(2+) ions per subunit.</text>
</comment>
<dbReference type="GO" id="GO:0000287">
    <property type="term" value="F:magnesium ion binding"/>
    <property type="evidence" value="ECO:0007669"/>
    <property type="project" value="UniProtKB-UniRule"/>
</dbReference>
<evidence type="ECO:0000313" key="11">
    <source>
        <dbReference type="Proteomes" id="UP000319613"/>
    </source>
</evidence>
<keyword evidence="4 7" id="KW-0067">ATP-binding</keyword>
<keyword evidence="7" id="KW-0648">Protein biosynthesis</keyword>
<reference evidence="10 11" key="1">
    <citation type="submission" date="2017-07" db="EMBL/GenBank/DDBJ databases">
        <title>Mechanisms for carbon and nitrogen cycling indicate functional differentiation within the Candidate Phyla Radiation.</title>
        <authorList>
            <person name="Danczak R.E."/>
            <person name="Johnston M.D."/>
            <person name="Kenah C."/>
            <person name="Slattery M."/>
            <person name="Wrighton K.C."/>
            <person name="Wilkins M.J."/>
        </authorList>
    </citation>
    <scope>NUCLEOTIDE SEQUENCE [LARGE SCALE GENOMIC DNA]</scope>
    <source>
        <strain evidence="10">Gr01-1014_77</strain>
    </source>
</reference>
<comment type="catalytic activity">
    <reaction evidence="6 7 8">
        <text>tRNA(Lys) + L-lysine + ATP = L-lysyl-tRNA(Lys) + AMP + diphosphate</text>
        <dbReference type="Rhea" id="RHEA:20792"/>
        <dbReference type="Rhea" id="RHEA-COMP:9696"/>
        <dbReference type="Rhea" id="RHEA-COMP:9697"/>
        <dbReference type="ChEBI" id="CHEBI:30616"/>
        <dbReference type="ChEBI" id="CHEBI:32551"/>
        <dbReference type="ChEBI" id="CHEBI:33019"/>
        <dbReference type="ChEBI" id="CHEBI:78442"/>
        <dbReference type="ChEBI" id="CHEBI:78529"/>
        <dbReference type="ChEBI" id="CHEBI:456215"/>
        <dbReference type="EC" id="6.1.1.6"/>
    </reaction>
</comment>
<dbReference type="PANTHER" id="PTHR42918:SF15">
    <property type="entry name" value="LYSINE--TRNA LIGASE, CHLOROPLASTIC_MITOCHONDRIAL"/>
    <property type="match status" value="1"/>
</dbReference>
<dbReference type="InterPro" id="IPR004365">
    <property type="entry name" value="NA-bd_OB_tRNA"/>
</dbReference>
<name>A0A554JB52_9BACT</name>
<feature type="binding site" evidence="7">
    <location>
        <position position="405"/>
    </location>
    <ligand>
        <name>Mg(2+)</name>
        <dbReference type="ChEBI" id="CHEBI:18420"/>
        <label>1</label>
    </ligand>
</feature>
<dbReference type="HAMAP" id="MF_00252">
    <property type="entry name" value="Lys_tRNA_synth_class2"/>
    <property type="match status" value="1"/>
</dbReference>
<dbReference type="InterPro" id="IPR004364">
    <property type="entry name" value="Aa-tRNA-synt_II"/>
</dbReference>
<dbReference type="CDD" id="cd04322">
    <property type="entry name" value="LysRS_N"/>
    <property type="match status" value="1"/>
</dbReference>
<evidence type="ECO:0000256" key="6">
    <source>
        <dbReference type="ARBA" id="ARBA00048573"/>
    </source>
</evidence>
<keyword evidence="7 8" id="KW-0460">Magnesium</keyword>
<feature type="domain" description="Aminoacyl-transfer RNA synthetases class-II family profile" evidence="9">
    <location>
        <begin position="180"/>
        <end position="480"/>
    </location>
</feature>
<dbReference type="NCBIfam" id="TIGR00499">
    <property type="entry name" value="lysS_bact"/>
    <property type="match status" value="1"/>
</dbReference>
<evidence type="ECO:0000259" key="9">
    <source>
        <dbReference type="PROSITE" id="PS50862"/>
    </source>
</evidence>
<gene>
    <name evidence="7" type="primary">lysS</name>
    <name evidence="10" type="ORF">G01um101477_421</name>
</gene>
<feature type="binding site" evidence="7">
    <location>
        <position position="405"/>
    </location>
    <ligand>
        <name>Mg(2+)</name>
        <dbReference type="ChEBI" id="CHEBI:18420"/>
        <label>2</label>
    </ligand>
</feature>
<dbReference type="GO" id="GO:0004824">
    <property type="term" value="F:lysine-tRNA ligase activity"/>
    <property type="evidence" value="ECO:0007669"/>
    <property type="project" value="UniProtKB-UniRule"/>
</dbReference>
<dbReference type="EC" id="6.1.1.6" evidence="7"/>
<comment type="subunit">
    <text evidence="7">Homodimer.</text>
</comment>
<dbReference type="Pfam" id="PF01336">
    <property type="entry name" value="tRNA_anti-codon"/>
    <property type="match status" value="1"/>
</dbReference>
<keyword evidence="2 7" id="KW-0479">Metal-binding</keyword>
<protein>
    <recommendedName>
        <fullName evidence="7">Lysine--tRNA ligase</fullName>
        <ecNumber evidence="7">6.1.1.6</ecNumber>
    </recommendedName>
    <alternativeName>
        <fullName evidence="7">Lysyl-tRNA synthetase</fullName>
        <shortName evidence="7">LysRS</shortName>
    </alternativeName>
</protein>
<comment type="caution">
    <text evidence="7">Lacks conserved residue(s) required for the propagation of feature annotation.</text>
</comment>
<dbReference type="Gene3D" id="2.40.50.140">
    <property type="entry name" value="Nucleic acid-binding proteins"/>
    <property type="match status" value="1"/>
</dbReference>
<dbReference type="InterPro" id="IPR006195">
    <property type="entry name" value="aa-tRNA-synth_II"/>
</dbReference>
<dbReference type="EMBL" id="VMFF01000039">
    <property type="protein sequence ID" value="TSC65564.1"/>
    <property type="molecule type" value="Genomic_DNA"/>
</dbReference>
<evidence type="ECO:0000256" key="3">
    <source>
        <dbReference type="ARBA" id="ARBA00022741"/>
    </source>
</evidence>
<dbReference type="NCBIfam" id="NF001756">
    <property type="entry name" value="PRK00484.1"/>
    <property type="match status" value="1"/>
</dbReference>
<dbReference type="SUPFAM" id="SSF50249">
    <property type="entry name" value="Nucleic acid-binding proteins"/>
    <property type="match status" value="1"/>
</dbReference>
<evidence type="ECO:0000256" key="7">
    <source>
        <dbReference type="HAMAP-Rule" id="MF_00252"/>
    </source>
</evidence>
<accession>A0A554JB52</accession>
<evidence type="ECO:0000256" key="5">
    <source>
        <dbReference type="ARBA" id="ARBA00023146"/>
    </source>
</evidence>
<evidence type="ECO:0000256" key="1">
    <source>
        <dbReference type="ARBA" id="ARBA00022598"/>
    </source>
</evidence>
<dbReference type="GO" id="GO:0005829">
    <property type="term" value="C:cytosol"/>
    <property type="evidence" value="ECO:0007669"/>
    <property type="project" value="TreeGrafter"/>
</dbReference>
<dbReference type="Proteomes" id="UP000319613">
    <property type="component" value="Unassembled WGS sequence"/>
</dbReference>
<dbReference type="Gene3D" id="3.30.930.10">
    <property type="entry name" value="Bira Bifunctional Protein, Domain 2"/>
    <property type="match status" value="1"/>
</dbReference>
<evidence type="ECO:0000256" key="8">
    <source>
        <dbReference type="RuleBase" id="RU000336"/>
    </source>
</evidence>
<dbReference type="Pfam" id="PF00152">
    <property type="entry name" value="tRNA-synt_2"/>
    <property type="match status" value="1"/>
</dbReference>
<comment type="caution">
    <text evidence="10">The sequence shown here is derived from an EMBL/GenBank/DDBJ whole genome shotgun (WGS) entry which is preliminary data.</text>
</comment>
<comment type="subcellular location">
    <subcellularLocation>
        <location evidence="7">Cytoplasm</location>
    </subcellularLocation>
</comment>